<dbReference type="PANTHER" id="PTHR47331">
    <property type="entry name" value="PHD-TYPE DOMAIN-CONTAINING PROTEIN"/>
    <property type="match status" value="1"/>
</dbReference>
<dbReference type="Proteomes" id="UP000046395">
    <property type="component" value="Unassembled WGS sequence"/>
</dbReference>
<proteinExistence type="predicted"/>
<dbReference type="STRING" id="70415.A0A5S6QH13"/>
<evidence type="ECO:0000313" key="1">
    <source>
        <dbReference type="Proteomes" id="UP000046395"/>
    </source>
</evidence>
<keyword evidence="1" id="KW-1185">Reference proteome</keyword>
<organism evidence="1 2">
    <name type="scientific">Trichuris muris</name>
    <name type="common">Mouse whipworm</name>
    <dbReference type="NCBI Taxonomy" id="70415"/>
    <lineage>
        <taxon>Eukaryota</taxon>
        <taxon>Metazoa</taxon>
        <taxon>Ecdysozoa</taxon>
        <taxon>Nematoda</taxon>
        <taxon>Enoplea</taxon>
        <taxon>Dorylaimia</taxon>
        <taxon>Trichinellida</taxon>
        <taxon>Trichuridae</taxon>
        <taxon>Trichuris</taxon>
    </lineage>
</organism>
<evidence type="ECO:0000313" key="2">
    <source>
        <dbReference type="WBParaSite" id="TMUE_2000006420.1"/>
    </source>
</evidence>
<name>A0A5S6QH13_TRIMR</name>
<dbReference type="PANTHER" id="PTHR47331:SF5">
    <property type="entry name" value="RIBONUCLEASE H"/>
    <property type="match status" value="1"/>
</dbReference>
<sequence>MPWMICSAGTLPAKYRQPSYNYPVAECGTFHIMQFVTRINRTSVRIVFDASAPFDGVSLNDLLSKGLGLASSTVGVIIRFHRYNVPVASDIEKMLHHVAVPETDQPLLHFLWTESINFFVSLLTFDDLLISERDSGNLDADETHSAEQICIRVVQSVYFGNEILEVRKGRSVDEASKPKDICPFLDKHDLICVGGRIRHADVSIPLKHPTVLPGDSSLAHRIIWQRHIDMTHAVSEWVLSGLRPEYWIIR</sequence>
<dbReference type="WBParaSite" id="TMUE_2000006420.1">
    <property type="protein sequence ID" value="TMUE_2000006420.1"/>
    <property type="gene ID" value="WBGene00299593"/>
</dbReference>
<dbReference type="AlphaFoldDB" id="A0A5S6QH13"/>
<protein>
    <submittedName>
        <fullName evidence="2">Uncharacterized protein</fullName>
    </submittedName>
</protein>
<reference evidence="2" key="1">
    <citation type="submission" date="2019-12" db="UniProtKB">
        <authorList>
            <consortium name="WormBaseParasite"/>
        </authorList>
    </citation>
    <scope>IDENTIFICATION</scope>
</reference>
<accession>A0A5S6QH13</accession>